<accession>A0A9D2JRI5</accession>
<evidence type="ECO:0000256" key="3">
    <source>
        <dbReference type="ARBA" id="ARBA00012756"/>
    </source>
</evidence>
<dbReference type="InterPro" id="IPR029062">
    <property type="entry name" value="Class_I_gatase-like"/>
</dbReference>
<name>A0A9D2JRI5_9FIRM</name>
<evidence type="ECO:0000259" key="13">
    <source>
        <dbReference type="Pfam" id="PF08533"/>
    </source>
</evidence>
<dbReference type="GO" id="GO:0004565">
    <property type="term" value="F:beta-galactosidase activity"/>
    <property type="evidence" value="ECO:0007669"/>
    <property type="project" value="UniProtKB-EC"/>
</dbReference>
<evidence type="ECO:0000256" key="8">
    <source>
        <dbReference type="PIRNR" id="PIRNR001084"/>
    </source>
</evidence>
<dbReference type="Pfam" id="PF08532">
    <property type="entry name" value="Glyco_hydro_42M"/>
    <property type="match status" value="1"/>
</dbReference>
<evidence type="ECO:0000259" key="12">
    <source>
        <dbReference type="Pfam" id="PF08532"/>
    </source>
</evidence>
<feature type="active site" description="Nucleophile" evidence="9">
    <location>
        <position position="318"/>
    </location>
</feature>
<protein>
    <recommendedName>
        <fullName evidence="3 8">Beta-galactosidase</fullName>
        <shortName evidence="8">Beta-gal</shortName>
        <ecNumber evidence="3 8">3.2.1.23</ecNumber>
    </recommendedName>
</protein>
<dbReference type="Pfam" id="PF08533">
    <property type="entry name" value="Glyco_hydro_42C"/>
    <property type="match status" value="1"/>
</dbReference>
<dbReference type="Gene3D" id="2.60.40.1180">
    <property type="entry name" value="Golgi alpha-mannosidase II"/>
    <property type="match status" value="1"/>
</dbReference>
<evidence type="ECO:0000313" key="15">
    <source>
        <dbReference type="Proteomes" id="UP000824056"/>
    </source>
</evidence>
<evidence type="ECO:0000259" key="11">
    <source>
        <dbReference type="Pfam" id="PF02449"/>
    </source>
</evidence>
<dbReference type="GO" id="GO:0006012">
    <property type="term" value="P:galactose metabolic process"/>
    <property type="evidence" value="ECO:0007669"/>
    <property type="project" value="InterPro"/>
</dbReference>
<dbReference type="SUPFAM" id="SSF52317">
    <property type="entry name" value="Class I glutamine amidotransferase-like"/>
    <property type="match status" value="1"/>
</dbReference>
<reference evidence="14" key="1">
    <citation type="journal article" date="2021" name="PeerJ">
        <title>Extensive microbial diversity within the chicken gut microbiome revealed by metagenomics and culture.</title>
        <authorList>
            <person name="Gilroy R."/>
            <person name="Ravi A."/>
            <person name="Getino M."/>
            <person name="Pursley I."/>
            <person name="Horton D.L."/>
            <person name="Alikhan N.F."/>
            <person name="Baker D."/>
            <person name="Gharbi K."/>
            <person name="Hall N."/>
            <person name="Watson M."/>
            <person name="Adriaenssens E.M."/>
            <person name="Foster-Nyarko E."/>
            <person name="Jarju S."/>
            <person name="Secka A."/>
            <person name="Antonio M."/>
            <person name="Oren A."/>
            <person name="Chaudhuri R.R."/>
            <person name="La Ragione R."/>
            <person name="Hildebrand F."/>
            <person name="Pallen M.J."/>
        </authorList>
    </citation>
    <scope>NUCLEOTIDE SEQUENCE</scope>
    <source>
        <strain evidence="14">1068</strain>
    </source>
</reference>
<gene>
    <name evidence="14" type="ORF">H9809_03410</name>
</gene>
<dbReference type="GO" id="GO:0009341">
    <property type="term" value="C:beta-galactosidase complex"/>
    <property type="evidence" value="ECO:0007669"/>
    <property type="project" value="InterPro"/>
</dbReference>
<dbReference type="SUPFAM" id="SSF51445">
    <property type="entry name" value="(Trans)glycosidases"/>
    <property type="match status" value="1"/>
</dbReference>
<keyword evidence="6" id="KW-0862">Zinc</keyword>
<dbReference type="CDD" id="cd03143">
    <property type="entry name" value="A4_beta-galactosidase_middle_domain"/>
    <property type="match status" value="1"/>
</dbReference>
<evidence type="ECO:0000256" key="10">
    <source>
        <dbReference type="PIRSR" id="PIRSR001084-2"/>
    </source>
</evidence>
<dbReference type="InterPro" id="IPR013529">
    <property type="entry name" value="Glyco_hydro_42_N"/>
</dbReference>
<dbReference type="Gene3D" id="3.20.20.80">
    <property type="entry name" value="Glycosidases"/>
    <property type="match status" value="1"/>
</dbReference>
<dbReference type="EC" id="3.2.1.23" evidence="3 8"/>
<comment type="similarity">
    <text evidence="2 8">Belongs to the glycosyl hydrolase 42 family.</text>
</comment>
<feature type="active site" description="Proton donor" evidence="9">
    <location>
        <position position="153"/>
    </location>
</feature>
<dbReference type="InterPro" id="IPR017853">
    <property type="entry name" value="GH"/>
</dbReference>
<evidence type="ECO:0000256" key="7">
    <source>
        <dbReference type="ARBA" id="ARBA00023295"/>
    </source>
</evidence>
<evidence type="ECO:0000256" key="4">
    <source>
        <dbReference type="ARBA" id="ARBA00022723"/>
    </source>
</evidence>
<feature type="domain" description="Glycoside hydrolase family 42 N-terminal" evidence="11">
    <location>
        <begin position="17"/>
        <end position="396"/>
    </location>
</feature>
<feature type="binding site" evidence="10">
    <location>
        <position position="326"/>
    </location>
    <ligand>
        <name>substrate</name>
    </ligand>
</feature>
<reference evidence="14" key="2">
    <citation type="submission" date="2021-04" db="EMBL/GenBank/DDBJ databases">
        <authorList>
            <person name="Gilroy R."/>
        </authorList>
    </citation>
    <scope>NUCLEOTIDE SEQUENCE</scope>
    <source>
        <strain evidence="14">1068</strain>
    </source>
</reference>
<dbReference type="AlphaFoldDB" id="A0A9D2JRI5"/>
<comment type="catalytic activity">
    <reaction evidence="1 8">
        <text>Hydrolysis of terminal non-reducing beta-D-galactose residues in beta-D-galactosides.</text>
        <dbReference type="EC" id="3.2.1.23"/>
    </reaction>
</comment>
<proteinExistence type="inferred from homology"/>
<evidence type="ECO:0000256" key="5">
    <source>
        <dbReference type="ARBA" id="ARBA00022801"/>
    </source>
</evidence>
<dbReference type="InterPro" id="IPR003476">
    <property type="entry name" value="Glyco_hydro_42"/>
</dbReference>
<sequence length="686" mass="79798">MRKQQNYKWEELSLGTCYYPEHWDKSLWEEDLRRMLANGIKTIRIGEFAWSKVEPREGEFTFAFFDEFLEAAAKTEIKVIFGTPTATPPAWLTEKYPEVLNCRMDGVKYRHGMRRHYNYNSPVYRRLCSRIVEKIGEHYAVHPSIVGWQIDNEINCETAEFYSDSDTLAFREFLKEKYGSLEKLNQAWGAVFWNQEYTDWQQVYVPRTTIHNSTNPHQSLDYIRFVSDSAIRFCKMQSDILRKYIKPGDFITTNGMFQNLDNHRMTEDALDVYTYDSYPNFAYCLSEEPNKPGNLKDRRWSDKLAEVRSICPHFGIMEQQSGANGWNTRMEAPAPKPGQMMLWAMQSIGHGADYVSFFRWRTCTMGTEIYWHGILDYDNRDNRKLAEVKRIYERVQAMGEMAGAEYKASLAVVRDYSNIWDSQVDVWHQRLAWKSEEEIFAGAQLNHTPMDYVYLRESTETEELSKYPVLICPHPMVLSPEKAELLSAYVREGGCLILGARAGMKEENGKCVMEPMPGLLRELTDTEVDEFTFVGPADEAVYMEWMGRPVETGIFNDILQPGQEGQVLARYTSNYYQGRPALVEHTYGKGRVLHFGGTFTRENVKAFLEYTGVLETYKAWAELPRDCEICVREKEGENYMIILNYSGEQQTAVLKVSMEDMDTKERGQGQVKLKGYETKVYKLLKK</sequence>
<comment type="caution">
    <text evidence="14">The sequence shown here is derived from an EMBL/GenBank/DDBJ whole genome shotgun (WGS) entry which is preliminary data.</text>
</comment>
<evidence type="ECO:0000256" key="6">
    <source>
        <dbReference type="ARBA" id="ARBA00022833"/>
    </source>
</evidence>
<evidence type="ECO:0000256" key="2">
    <source>
        <dbReference type="ARBA" id="ARBA00005940"/>
    </source>
</evidence>
<evidence type="ECO:0000313" key="14">
    <source>
        <dbReference type="EMBL" id="HIZ64940.1"/>
    </source>
</evidence>
<dbReference type="InterPro" id="IPR013738">
    <property type="entry name" value="Beta_galactosidase_Trimer"/>
</dbReference>
<organism evidence="14 15">
    <name type="scientific">Candidatus Blautia pullicola</name>
    <dbReference type="NCBI Taxonomy" id="2838498"/>
    <lineage>
        <taxon>Bacteria</taxon>
        <taxon>Bacillati</taxon>
        <taxon>Bacillota</taxon>
        <taxon>Clostridia</taxon>
        <taxon>Lachnospirales</taxon>
        <taxon>Lachnospiraceae</taxon>
        <taxon>Blautia</taxon>
    </lineage>
</organism>
<dbReference type="EMBL" id="DXBG01000081">
    <property type="protein sequence ID" value="HIZ64940.1"/>
    <property type="molecule type" value="Genomic_DNA"/>
</dbReference>
<feature type="domain" description="Beta-galactosidase C-terminal" evidence="13">
    <location>
        <begin position="631"/>
        <end position="682"/>
    </location>
</feature>
<feature type="domain" description="Beta-galactosidase trimerisation" evidence="12">
    <location>
        <begin position="459"/>
        <end position="609"/>
    </location>
</feature>
<dbReference type="PIRSF" id="PIRSF001084">
    <property type="entry name" value="B-galactosidase"/>
    <property type="match status" value="1"/>
</dbReference>
<evidence type="ECO:0000256" key="9">
    <source>
        <dbReference type="PIRSR" id="PIRSR001084-1"/>
    </source>
</evidence>
<dbReference type="InterPro" id="IPR013739">
    <property type="entry name" value="Beta_galactosidase_C"/>
</dbReference>
<dbReference type="PANTHER" id="PTHR36447:SF2">
    <property type="entry name" value="BETA-GALACTOSIDASE YESZ"/>
    <property type="match status" value="1"/>
</dbReference>
<feature type="binding site" evidence="10">
    <location>
        <position position="114"/>
    </location>
    <ligand>
        <name>substrate</name>
    </ligand>
</feature>
<evidence type="ECO:0000256" key="1">
    <source>
        <dbReference type="ARBA" id="ARBA00001412"/>
    </source>
</evidence>
<dbReference type="Pfam" id="PF02449">
    <property type="entry name" value="Glyco_hydro_42"/>
    <property type="match status" value="1"/>
</dbReference>
<keyword evidence="7 8" id="KW-0326">Glycosidase</keyword>
<dbReference type="Proteomes" id="UP000824056">
    <property type="component" value="Unassembled WGS sequence"/>
</dbReference>
<dbReference type="PANTHER" id="PTHR36447">
    <property type="entry name" value="BETA-GALACTOSIDASE GANA"/>
    <property type="match status" value="1"/>
</dbReference>
<keyword evidence="4" id="KW-0479">Metal-binding</keyword>
<feature type="binding site" evidence="10">
    <location>
        <position position="152"/>
    </location>
    <ligand>
        <name>substrate</name>
    </ligand>
</feature>
<dbReference type="InterPro" id="IPR013780">
    <property type="entry name" value="Glyco_hydro_b"/>
</dbReference>
<dbReference type="GO" id="GO:0046872">
    <property type="term" value="F:metal ion binding"/>
    <property type="evidence" value="ECO:0007669"/>
    <property type="project" value="UniProtKB-KW"/>
</dbReference>
<keyword evidence="5 8" id="KW-0378">Hydrolase</keyword>
<dbReference type="Gene3D" id="3.40.50.880">
    <property type="match status" value="1"/>
</dbReference>